<dbReference type="Gene3D" id="3.30.70.270">
    <property type="match status" value="1"/>
</dbReference>
<dbReference type="InterPro" id="IPR000014">
    <property type="entry name" value="PAS"/>
</dbReference>
<dbReference type="InterPro" id="IPR029787">
    <property type="entry name" value="Nucleotide_cyclase"/>
</dbReference>
<dbReference type="NCBIfam" id="TIGR00229">
    <property type="entry name" value="sensory_box"/>
    <property type="match status" value="1"/>
</dbReference>
<feature type="domain" description="GGDEF" evidence="6">
    <location>
        <begin position="424"/>
        <end position="553"/>
    </location>
</feature>
<dbReference type="InterPro" id="IPR000160">
    <property type="entry name" value="GGDEF_dom"/>
</dbReference>
<dbReference type="SUPFAM" id="SSF55073">
    <property type="entry name" value="Nucleotide cyclase"/>
    <property type="match status" value="1"/>
</dbReference>
<evidence type="ECO:0000259" key="6">
    <source>
        <dbReference type="PROSITE" id="PS50887"/>
    </source>
</evidence>
<dbReference type="InterPro" id="IPR011006">
    <property type="entry name" value="CheY-like_superfamily"/>
</dbReference>
<dbReference type="SMART" id="SM00052">
    <property type="entry name" value="EAL"/>
    <property type="match status" value="1"/>
</dbReference>
<dbReference type="CDD" id="cd00130">
    <property type="entry name" value="PAS"/>
    <property type="match status" value="1"/>
</dbReference>
<dbReference type="InterPro" id="IPR035919">
    <property type="entry name" value="EAL_sf"/>
</dbReference>
<accession>A0A1I4XV75</accession>
<dbReference type="Pfam" id="PF13426">
    <property type="entry name" value="PAS_9"/>
    <property type="match status" value="1"/>
</dbReference>
<dbReference type="PROSITE" id="PS50112">
    <property type="entry name" value="PAS"/>
    <property type="match status" value="1"/>
</dbReference>
<dbReference type="PANTHER" id="PTHR44757:SF2">
    <property type="entry name" value="BIOFILM ARCHITECTURE MAINTENANCE PROTEIN MBAA"/>
    <property type="match status" value="1"/>
</dbReference>
<protein>
    <submittedName>
        <fullName evidence="7">PAS domain S-box-containing protein/diguanylate cyclase (GGDEF) domain-containing protein</fullName>
    </submittedName>
</protein>
<evidence type="ECO:0000259" key="3">
    <source>
        <dbReference type="PROSITE" id="PS50110"/>
    </source>
</evidence>
<dbReference type="SMART" id="SM00448">
    <property type="entry name" value="REC"/>
    <property type="match status" value="1"/>
</dbReference>
<keyword evidence="8" id="KW-1185">Reference proteome</keyword>
<dbReference type="GO" id="GO:0000160">
    <property type="term" value="P:phosphorelay signal transduction system"/>
    <property type="evidence" value="ECO:0007669"/>
    <property type="project" value="InterPro"/>
</dbReference>
<evidence type="ECO:0000259" key="4">
    <source>
        <dbReference type="PROSITE" id="PS50112"/>
    </source>
</evidence>
<name>A0A1I4XV75_9GAMM</name>
<dbReference type="InterPro" id="IPR043128">
    <property type="entry name" value="Rev_trsase/Diguanyl_cyclase"/>
</dbReference>
<dbReference type="STRING" id="578942.SAMN05216289_11230"/>
<dbReference type="RefSeq" id="WP_092407533.1">
    <property type="nucleotide sequence ID" value="NZ_FOVF01000012.1"/>
</dbReference>
<dbReference type="SMART" id="SM00267">
    <property type="entry name" value="GGDEF"/>
    <property type="match status" value="1"/>
</dbReference>
<dbReference type="Proteomes" id="UP000198575">
    <property type="component" value="Unassembled WGS sequence"/>
</dbReference>
<dbReference type="InterPro" id="IPR035965">
    <property type="entry name" value="PAS-like_dom_sf"/>
</dbReference>
<dbReference type="PANTHER" id="PTHR44757">
    <property type="entry name" value="DIGUANYLATE CYCLASE DGCP"/>
    <property type="match status" value="1"/>
</dbReference>
<dbReference type="Gene3D" id="3.40.50.2300">
    <property type="match status" value="1"/>
</dbReference>
<feature type="region of interest" description="Disordered" evidence="2">
    <location>
        <begin position="535"/>
        <end position="564"/>
    </location>
</feature>
<dbReference type="CDD" id="cd00156">
    <property type="entry name" value="REC"/>
    <property type="match status" value="1"/>
</dbReference>
<feature type="domain" description="PAS" evidence="4">
    <location>
        <begin position="270"/>
        <end position="307"/>
    </location>
</feature>
<proteinExistence type="predicted"/>
<evidence type="ECO:0000259" key="5">
    <source>
        <dbReference type="PROSITE" id="PS50883"/>
    </source>
</evidence>
<dbReference type="InterPro" id="IPR052155">
    <property type="entry name" value="Biofilm_reg_signaling"/>
</dbReference>
<dbReference type="InterPro" id="IPR001789">
    <property type="entry name" value="Sig_transdc_resp-reg_receiver"/>
</dbReference>
<dbReference type="AlphaFoldDB" id="A0A1I4XV75"/>
<dbReference type="SUPFAM" id="SSF55785">
    <property type="entry name" value="PYP-like sensor domain (PAS domain)"/>
    <property type="match status" value="1"/>
</dbReference>
<organism evidence="7 8">
    <name type="scientific">Dokdonella immobilis</name>
    <dbReference type="NCBI Taxonomy" id="578942"/>
    <lineage>
        <taxon>Bacteria</taxon>
        <taxon>Pseudomonadati</taxon>
        <taxon>Pseudomonadota</taxon>
        <taxon>Gammaproteobacteria</taxon>
        <taxon>Lysobacterales</taxon>
        <taxon>Rhodanobacteraceae</taxon>
        <taxon>Dokdonella</taxon>
    </lineage>
</organism>
<dbReference type="PROSITE" id="PS50110">
    <property type="entry name" value="RESPONSE_REGULATORY"/>
    <property type="match status" value="1"/>
</dbReference>
<dbReference type="Pfam" id="PF00563">
    <property type="entry name" value="EAL"/>
    <property type="match status" value="1"/>
</dbReference>
<sequence length="838" mass="91807">MSGILLVERSTTLSHLLRRTLAAAALPVRAEIGNYLEAHDHLRRIGRPNSKDPPYALAIIGAPARATREYQALLEFARHAPDAPATLLMAHEETAEIRTWAATTMRGRFLLWSQFSRIPACVAELAPEEVVTESPAIETGTRVRILFVDDSRSVCQAYSDLLGRNGYAVDVADSIGEAEQKVAENAYDIVIVDYFLPDGSGDELCRRLGEREDPPILAVITGSYREDIIRRCLQAGASECMFKNEARELFLARVRTLARTIEMRKSAEAEREQLDGILGSVGDGVFGVDGDGRITFVNPTGLRLLGYGDDSDLIGLLAQAAIHPQESPRSSPLSRAYSEGVAVHHIENMFRRRDGSGVPVEYTVLPLAGSGQGAVVIFRDIAERRTAERLRWELSHDPLTGLPNARHLRQRLIAELARLRDRGGYSALIHIELDRDDRHEPPRGDELLRTVAHALAHRLREGDVLARGEGDSFLLLLSTVQVDNIDVLADSFRQLLAEREYAVGEVQHKVHARIGAELLSPRTVTADEALAHARAAADSGRERAVEAQQAAPNTSVEAPSPAPVSAPSERLRLALEQARFVILVQPLVAIEGLPRASAVGENVGWQLDKSELEPLFAVQLRMVGKDGQLIQPRAFIPLAERVGMVQRIDLWVVNGLLMHLANERARHAPVGLIARLSPATIADPDSLAAIEKSIVSTGVPAERLIFEISDSPELANLPAALHFITRLRAIGCRFVLNGVDTEAGLLPFLHSLRRPGDFLRIDRNVVGRMTTAAADRDLVVSIATLARSMQMQSIAGEVEDDATLQALQEAAVDYVQGRRLGEARLIKRVDFSKLLALT</sequence>
<dbReference type="SUPFAM" id="SSF52172">
    <property type="entry name" value="CheY-like"/>
    <property type="match status" value="1"/>
</dbReference>
<dbReference type="Pfam" id="PF00990">
    <property type="entry name" value="GGDEF"/>
    <property type="match status" value="1"/>
</dbReference>
<evidence type="ECO:0000313" key="8">
    <source>
        <dbReference type="Proteomes" id="UP000198575"/>
    </source>
</evidence>
<dbReference type="Pfam" id="PF00072">
    <property type="entry name" value="Response_reg"/>
    <property type="match status" value="1"/>
</dbReference>
<evidence type="ECO:0000313" key="7">
    <source>
        <dbReference type="EMBL" id="SFN29293.1"/>
    </source>
</evidence>
<dbReference type="Gene3D" id="3.20.20.450">
    <property type="entry name" value="EAL domain"/>
    <property type="match status" value="1"/>
</dbReference>
<feature type="modified residue" description="4-aspartylphosphate" evidence="1">
    <location>
        <position position="193"/>
    </location>
</feature>
<feature type="domain" description="EAL" evidence="5">
    <location>
        <begin position="564"/>
        <end position="837"/>
    </location>
</feature>
<dbReference type="Gene3D" id="3.30.450.20">
    <property type="entry name" value="PAS domain"/>
    <property type="match status" value="1"/>
</dbReference>
<dbReference type="SMART" id="SM00091">
    <property type="entry name" value="PAS"/>
    <property type="match status" value="1"/>
</dbReference>
<feature type="compositionally biased region" description="Low complexity" evidence="2">
    <location>
        <begin position="555"/>
        <end position="564"/>
    </location>
</feature>
<gene>
    <name evidence="7" type="ORF">SAMN05216289_11230</name>
</gene>
<dbReference type="CDD" id="cd01948">
    <property type="entry name" value="EAL"/>
    <property type="match status" value="1"/>
</dbReference>
<dbReference type="EMBL" id="FOVF01000012">
    <property type="protein sequence ID" value="SFN29293.1"/>
    <property type="molecule type" value="Genomic_DNA"/>
</dbReference>
<dbReference type="NCBIfam" id="TIGR00254">
    <property type="entry name" value="GGDEF"/>
    <property type="match status" value="1"/>
</dbReference>
<dbReference type="PROSITE" id="PS50883">
    <property type="entry name" value="EAL"/>
    <property type="match status" value="1"/>
</dbReference>
<dbReference type="SUPFAM" id="SSF141868">
    <property type="entry name" value="EAL domain-like"/>
    <property type="match status" value="1"/>
</dbReference>
<evidence type="ECO:0000256" key="1">
    <source>
        <dbReference type="PROSITE-ProRule" id="PRU00169"/>
    </source>
</evidence>
<dbReference type="OrthoDB" id="9787514at2"/>
<dbReference type="InterPro" id="IPR001633">
    <property type="entry name" value="EAL_dom"/>
</dbReference>
<dbReference type="CDD" id="cd01949">
    <property type="entry name" value="GGDEF"/>
    <property type="match status" value="1"/>
</dbReference>
<keyword evidence="1" id="KW-0597">Phosphoprotein</keyword>
<dbReference type="PROSITE" id="PS50887">
    <property type="entry name" value="GGDEF"/>
    <property type="match status" value="1"/>
</dbReference>
<evidence type="ECO:0000256" key="2">
    <source>
        <dbReference type="SAM" id="MobiDB-lite"/>
    </source>
</evidence>
<feature type="domain" description="Response regulatory" evidence="3">
    <location>
        <begin position="144"/>
        <end position="258"/>
    </location>
</feature>
<reference evidence="7 8" key="1">
    <citation type="submission" date="2016-10" db="EMBL/GenBank/DDBJ databases">
        <authorList>
            <person name="de Groot N.N."/>
        </authorList>
    </citation>
    <scope>NUCLEOTIDE SEQUENCE [LARGE SCALE GENOMIC DNA]</scope>
    <source>
        <strain evidence="7 8">CGMCC 1.7659</strain>
    </source>
</reference>